<proteinExistence type="predicted"/>
<name>A0A8H4LMW9_9HYPO</name>
<feature type="compositionally biased region" description="Basic and acidic residues" evidence="1">
    <location>
        <begin position="640"/>
        <end position="669"/>
    </location>
</feature>
<feature type="compositionally biased region" description="Basic and acidic residues" evidence="1">
    <location>
        <begin position="17"/>
        <end position="45"/>
    </location>
</feature>
<keyword evidence="3" id="KW-1185">Reference proteome</keyword>
<evidence type="ECO:0000313" key="3">
    <source>
        <dbReference type="Proteomes" id="UP000554235"/>
    </source>
</evidence>
<sequence length="669" mass="75267">MDRGQVDDDGSPPEGAHSNDEIDNDTLREISNKQGHIEARSRDEAVSLGSRQPTLTVDQAIVEGYRGAPIPEDDDAPIEMSVSDPGKLTVYGELRLSDGSMRKKLGHRMEAVRVMARAGQLFLPRDATDASLEDRVDLDLFANEGKVQSTYVGISGITLQPAFMRPRAGDFWSRMTGEMEIVSEPSQQRCDRNTIMHEGATVAGNLTKIKRMLLENDIQFVDEPHPKQKVLTQNARVILCIPAEPVMNIRPTATGRGQPTMWNLYKEEDGSDSHYNLRVPYLGLLSPSSVLLESLKALLDAHPSDPIPLNIALQAAFVWTDIERDQNRQIEGYGRLNGRIQYPVPYVPLEVFIIYYPHWLRFHEVFKLTRYIHPYRFIHMAYRLDQKRSARIADELRVRREGLVNGGRISTLIQSVQPKTAYVSPQRRITLLPASWPGTKMFWPRQVGSGEPPGDALAEACLLNDIRTLGIPSYHPRDTSYLLVGIPRPIADITVRQPGRVRMWVPENPPQHIWAPYEKGTLVAVSGDAASVGPVFRDIQAAGVLCPLQPLDSDIAMPDMEELVPAPVRIALNARNTIRLRLIKALDISMERVQWDTNDLILTWEGIQQDVADGLANGTLANFNFYLGTNFFADEPPEPEPPRARPRLSEEEFEERLRRAKTETFDDDC</sequence>
<organism evidence="2 3">
    <name type="scientific">Fusarium albosuccineum</name>
    <dbReference type="NCBI Taxonomy" id="1237068"/>
    <lineage>
        <taxon>Eukaryota</taxon>
        <taxon>Fungi</taxon>
        <taxon>Dikarya</taxon>
        <taxon>Ascomycota</taxon>
        <taxon>Pezizomycotina</taxon>
        <taxon>Sordariomycetes</taxon>
        <taxon>Hypocreomycetidae</taxon>
        <taxon>Hypocreales</taxon>
        <taxon>Nectriaceae</taxon>
        <taxon>Fusarium</taxon>
        <taxon>Fusarium decemcellulare species complex</taxon>
    </lineage>
</organism>
<accession>A0A8H4LMW9</accession>
<evidence type="ECO:0000313" key="2">
    <source>
        <dbReference type="EMBL" id="KAF4471639.1"/>
    </source>
</evidence>
<dbReference type="EMBL" id="JAADYS010000180">
    <property type="protein sequence ID" value="KAF4471639.1"/>
    <property type="molecule type" value="Genomic_DNA"/>
</dbReference>
<feature type="region of interest" description="Disordered" evidence="1">
    <location>
        <begin position="634"/>
        <end position="669"/>
    </location>
</feature>
<comment type="caution">
    <text evidence="2">The sequence shown here is derived from an EMBL/GenBank/DDBJ whole genome shotgun (WGS) entry which is preliminary data.</text>
</comment>
<protein>
    <submittedName>
        <fullName evidence="2">Uncharacterized protein</fullName>
    </submittedName>
</protein>
<dbReference type="AlphaFoldDB" id="A0A8H4LMW9"/>
<feature type="region of interest" description="Disordered" evidence="1">
    <location>
        <begin position="1"/>
        <end position="52"/>
    </location>
</feature>
<reference evidence="2 3" key="1">
    <citation type="submission" date="2020-01" db="EMBL/GenBank/DDBJ databases">
        <title>Identification and distribution of gene clusters putatively required for synthesis of sphingolipid metabolism inhibitors in phylogenetically diverse species of the filamentous fungus Fusarium.</title>
        <authorList>
            <person name="Kim H.-S."/>
            <person name="Busman M."/>
            <person name="Brown D.W."/>
            <person name="Divon H."/>
            <person name="Uhlig S."/>
            <person name="Proctor R.H."/>
        </authorList>
    </citation>
    <scope>NUCLEOTIDE SEQUENCE [LARGE SCALE GENOMIC DNA]</scope>
    <source>
        <strain evidence="2 3">NRRL 20459</strain>
    </source>
</reference>
<dbReference type="Proteomes" id="UP000554235">
    <property type="component" value="Unassembled WGS sequence"/>
</dbReference>
<gene>
    <name evidence="2" type="ORF">FALBO_1456</name>
</gene>
<dbReference type="OrthoDB" id="5106671at2759"/>
<evidence type="ECO:0000256" key="1">
    <source>
        <dbReference type="SAM" id="MobiDB-lite"/>
    </source>
</evidence>